<dbReference type="AlphaFoldDB" id="A0A4S8JFG5"/>
<comment type="caution">
    <text evidence="7">The sequence shown here is derived from an EMBL/GenBank/DDBJ whole genome shotgun (WGS) entry which is preliminary data.</text>
</comment>
<dbReference type="EMBL" id="PYDT01000005">
    <property type="protein sequence ID" value="THU60581.1"/>
    <property type="molecule type" value="Genomic_DNA"/>
</dbReference>
<evidence type="ECO:0000256" key="1">
    <source>
        <dbReference type="ARBA" id="ARBA00004308"/>
    </source>
</evidence>
<dbReference type="STRING" id="52838.A0A4S8JFG5"/>
<dbReference type="InterPro" id="IPR026739">
    <property type="entry name" value="AP_beta"/>
</dbReference>
<protein>
    <recommendedName>
        <fullName evidence="6">Clathrin/coatomer adaptor adaptin-like N-terminal domain-containing protein</fullName>
    </recommendedName>
</protein>
<keyword evidence="4" id="KW-0653">Protein transport</keyword>
<keyword evidence="5" id="KW-0472">Membrane</keyword>
<sequence length="396" mass="43644">MFPQFGATAESLSKASSLVLRIGTDAHHYDDPDDVNIEPLLDSCFDSEKVDALKRLLALLAQVADVSHNCPQVFIRSVLLSVPPSSYSCYSFVKPTLVELMRQNEALLSINCFQKDLSDTNPVVCAWALRTMAGIRLHAVAPLVLAAISKCARDPSSYVRRCAAYALPKLYDLHHDEDSAALEELVDILLSDHSPGVFGAAAVAFKSVCPSRLYLIAKSFRRLCETLPDVEEWSQIVLIKILLRYVIARHGIVKESIMFTSNSVLTSQEDENFAAFGGVSNNHCCSLAGMACDSSISSMCKCYIEGQRDCLTQAGRMKGDNNLDLPLTSSTNDDVDILLQCTSPFLWSHNSAVVFGAATVHWIMAPREEVERIIKAVLFILRSFQASKYVASDYFL</sequence>
<evidence type="ECO:0000256" key="2">
    <source>
        <dbReference type="ARBA" id="ARBA00006613"/>
    </source>
</evidence>
<comment type="similarity">
    <text evidence="2">Belongs to the adaptor complexes large subunit family.</text>
</comment>
<feature type="domain" description="Clathrin/coatomer adaptor adaptin-like N-terminal" evidence="6">
    <location>
        <begin position="45"/>
        <end position="391"/>
    </location>
</feature>
<name>A0A4S8JFG5_MUSBA</name>
<proteinExistence type="inferred from homology"/>
<comment type="subcellular location">
    <subcellularLocation>
        <location evidence="1">Endomembrane system</location>
    </subcellularLocation>
</comment>
<evidence type="ECO:0000256" key="4">
    <source>
        <dbReference type="ARBA" id="ARBA00022927"/>
    </source>
</evidence>
<keyword evidence="8" id="KW-1185">Reference proteome</keyword>
<dbReference type="GO" id="GO:0016192">
    <property type="term" value="P:vesicle-mediated transport"/>
    <property type="evidence" value="ECO:0007669"/>
    <property type="project" value="InterPro"/>
</dbReference>
<dbReference type="GO" id="GO:0006886">
    <property type="term" value="P:intracellular protein transport"/>
    <property type="evidence" value="ECO:0007669"/>
    <property type="project" value="InterPro"/>
</dbReference>
<dbReference type="Pfam" id="PF01602">
    <property type="entry name" value="Adaptin_N"/>
    <property type="match status" value="1"/>
</dbReference>
<dbReference type="InterPro" id="IPR002553">
    <property type="entry name" value="Clathrin/coatomer_adapt-like_N"/>
</dbReference>
<dbReference type="GO" id="GO:0012505">
    <property type="term" value="C:endomembrane system"/>
    <property type="evidence" value="ECO:0007669"/>
    <property type="project" value="UniProtKB-SubCell"/>
</dbReference>
<evidence type="ECO:0000313" key="8">
    <source>
        <dbReference type="Proteomes" id="UP000317650"/>
    </source>
</evidence>
<dbReference type="InterPro" id="IPR011989">
    <property type="entry name" value="ARM-like"/>
</dbReference>
<evidence type="ECO:0000313" key="7">
    <source>
        <dbReference type="EMBL" id="THU60581.1"/>
    </source>
</evidence>
<evidence type="ECO:0000256" key="5">
    <source>
        <dbReference type="ARBA" id="ARBA00023136"/>
    </source>
</evidence>
<dbReference type="PANTHER" id="PTHR11134">
    <property type="entry name" value="ADAPTOR COMPLEX SUBUNIT BETA FAMILY MEMBER"/>
    <property type="match status" value="1"/>
</dbReference>
<dbReference type="InterPro" id="IPR016024">
    <property type="entry name" value="ARM-type_fold"/>
</dbReference>
<gene>
    <name evidence="7" type="ORF">C4D60_Mb07t14290</name>
</gene>
<organism evidence="7 8">
    <name type="scientific">Musa balbisiana</name>
    <name type="common">Banana</name>
    <dbReference type="NCBI Taxonomy" id="52838"/>
    <lineage>
        <taxon>Eukaryota</taxon>
        <taxon>Viridiplantae</taxon>
        <taxon>Streptophyta</taxon>
        <taxon>Embryophyta</taxon>
        <taxon>Tracheophyta</taxon>
        <taxon>Spermatophyta</taxon>
        <taxon>Magnoliopsida</taxon>
        <taxon>Liliopsida</taxon>
        <taxon>Zingiberales</taxon>
        <taxon>Musaceae</taxon>
        <taxon>Musa</taxon>
    </lineage>
</organism>
<reference evidence="7 8" key="1">
    <citation type="journal article" date="2019" name="Nat. Plants">
        <title>Genome sequencing of Musa balbisiana reveals subgenome evolution and function divergence in polyploid bananas.</title>
        <authorList>
            <person name="Yao X."/>
        </authorList>
    </citation>
    <scope>NUCLEOTIDE SEQUENCE [LARGE SCALE GENOMIC DNA]</scope>
    <source>
        <strain evidence="8">cv. DH-PKW</strain>
        <tissue evidence="7">Leaves</tissue>
    </source>
</reference>
<keyword evidence="3" id="KW-0813">Transport</keyword>
<dbReference type="SUPFAM" id="SSF48371">
    <property type="entry name" value="ARM repeat"/>
    <property type="match status" value="1"/>
</dbReference>
<evidence type="ECO:0000256" key="3">
    <source>
        <dbReference type="ARBA" id="ARBA00022448"/>
    </source>
</evidence>
<evidence type="ECO:0000259" key="6">
    <source>
        <dbReference type="Pfam" id="PF01602"/>
    </source>
</evidence>
<dbReference type="Proteomes" id="UP000317650">
    <property type="component" value="Chromosome 7"/>
</dbReference>
<dbReference type="GO" id="GO:0030117">
    <property type="term" value="C:membrane coat"/>
    <property type="evidence" value="ECO:0007669"/>
    <property type="project" value="InterPro"/>
</dbReference>
<dbReference type="Gene3D" id="1.25.10.10">
    <property type="entry name" value="Leucine-rich Repeat Variant"/>
    <property type="match status" value="1"/>
</dbReference>
<accession>A0A4S8JFG5</accession>